<dbReference type="InterPro" id="IPR002550">
    <property type="entry name" value="CNNM"/>
</dbReference>
<dbReference type="PANTHER" id="PTHR22777:SF32">
    <property type="entry name" value="UPF0053 INNER MEMBRANE PROTEIN YFJD"/>
    <property type="match status" value="1"/>
</dbReference>
<keyword evidence="5" id="KW-0677">Repeat</keyword>
<dbReference type="PROSITE" id="PS51846">
    <property type="entry name" value="CNNM"/>
    <property type="match status" value="1"/>
</dbReference>
<dbReference type="Pfam" id="PF03471">
    <property type="entry name" value="CorC_HlyC"/>
    <property type="match status" value="1"/>
</dbReference>
<dbReference type="Pfam" id="PF01595">
    <property type="entry name" value="CNNM"/>
    <property type="match status" value="1"/>
</dbReference>
<reference evidence="12" key="1">
    <citation type="submission" date="2020-05" db="EMBL/GenBank/DDBJ databases">
        <authorList>
            <person name="Chiriac C."/>
            <person name="Salcher M."/>
            <person name="Ghai R."/>
            <person name="Kavagutti S V."/>
        </authorList>
    </citation>
    <scope>NUCLEOTIDE SEQUENCE</scope>
</reference>
<evidence type="ECO:0000256" key="1">
    <source>
        <dbReference type="ARBA" id="ARBA00004651"/>
    </source>
</evidence>
<keyword evidence="3" id="KW-1003">Cell membrane</keyword>
<comment type="subcellular location">
    <subcellularLocation>
        <location evidence="1">Cell membrane</location>
        <topology evidence="1">Multi-pass membrane protein</topology>
    </subcellularLocation>
</comment>
<keyword evidence="6 9" id="KW-1133">Transmembrane helix</keyword>
<evidence type="ECO:0000256" key="5">
    <source>
        <dbReference type="ARBA" id="ARBA00022737"/>
    </source>
</evidence>
<proteinExistence type="inferred from homology"/>
<feature type="domain" description="CBS" evidence="10">
    <location>
        <begin position="274"/>
        <end position="331"/>
    </location>
</feature>
<protein>
    <submittedName>
        <fullName evidence="12">Unannotated protein</fullName>
    </submittedName>
</protein>
<dbReference type="PANTHER" id="PTHR22777">
    <property type="entry name" value="HEMOLYSIN-RELATED"/>
    <property type="match status" value="1"/>
</dbReference>
<dbReference type="SUPFAM" id="SSF56176">
    <property type="entry name" value="FAD-binding/transporter-associated domain-like"/>
    <property type="match status" value="1"/>
</dbReference>
<dbReference type="InterPro" id="IPR005170">
    <property type="entry name" value="Transptr-assoc_dom"/>
</dbReference>
<name>A0A6J6EKX8_9ZZZZ</name>
<evidence type="ECO:0000259" key="10">
    <source>
        <dbReference type="PROSITE" id="PS51371"/>
    </source>
</evidence>
<dbReference type="InterPro" id="IPR000644">
    <property type="entry name" value="CBS_dom"/>
</dbReference>
<organism evidence="12">
    <name type="scientific">freshwater metagenome</name>
    <dbReference type="NCBI Taxonomy" id="449393"/>
    <lineage>
        <taxon>unclassified sequences</taxon>
        <taxon>metagenomes</taxon>
        <taxon>ecological metagenomes</taxon>
    </lineage>
</organism>
<dbReference type="GO" id="GO:0005886">
    <property type="term" value="C:plasma membrane"/>
    <property type="evidence" value="ECO:0007669"/>
    <property type="project" value="UniProtKB-SubCell"/>
</dbReference>
<dbReference type="InterPro" id="IPR036318">
    <property type="entry name" value="FAD-bd_PCMH-like_sf"/>
</dbReference>
<evidence type="ECO:0000256" key="2">
    <source>
        <dbReference type="ARBA" id="ARBA00006337"/>
    </source>
</evidence>
<keyword evidence="7" id="KW-0129">CBS domain</keyword>
<dbReference type="InterPro" id="IPR016169">
    <property type="entry name" value="FAD-bd_PCMH_sub2"/>
</dbReference>
<evidence type="ECO:0000259" key="11">
    <source>
        <dbReference type="PROSITE" id="PS51846"/>
    </source>
</evidence>
<dbReference type="InterPro" id="IPR046342">
    <property type="entry name" value="CBS_dom_sf"/>
</dbReference>
<evidence type="ECO:0000256" key="6">
    <source>
        <dbReference type="ARBA" id="ARBA00022989"/>
    </source>
</evidence>
<dbReference type="AlphaFoldDB" id="A0A6J6EKX8"/>
<feature type="transmembrane region" description="Helical" evidence="9">
    <location>
        <begin position="61"/>
        <end position="84"/>
    </location>
</feature>
<feature type="domain" description="CBS" evidence="10">
    <location>
        <begin position="206"/>
        <end position="266"/>
    </location>
</feature>
<dbReference type="FunFam" id="3.10.580.10:FF:000002">
    <property type="entry name" value="Magnesium/cobalt efflux protein CorC"/>
    <property type="match status" value="1"/>
</dbReference>
<dbReference type="PROSITE" id="PS51371">
    <property type="entry name" value="CBS"/>
    <property type="match status" value="2"/>
</dbReference>
<evidence type="ECO:0000256" key="9">
    <source>
        <dbReference type="SAM" id="Phobius"/>
    </source>
</evidence>
<sequence>MINLTVFIIAAIVVELVAAFFIAGRTAILRTSESRVDQLRKEEVKGVDNLQKVVNEKSKHVAVLQLVALALTSTGGVLLTFVFIKTNSNLDAALALAIIVVSLLGFIVLGVAPETLGRQKSDRISILMSPISLALKPVIWPIAKLLVAIGNALTPGKGFKDGPFASAEDLRDLVDQAEEADVIEDEERQMIHSVFELGDTVAREVMVPRTDMVWIEKGKTLRQAISLSLRSGYSRIPVIGEDSDDIIGVVYLKDISRRIFENSEAERTELVEKLMRSAYFVPDSKPADELLRDMQSARVHLAVVIDEYGGTAGLVTIEDILEEIVGEIADEYDTHAPEVNELGPNVYRVSSRIHLDDLAELIDLNLSSDDEGVDTLSGYLAKQLDRVPIPGTSIVIEGWEFVAERAAGRRNKIGTILIRKNEATESE</sequence>
<feature type="domain" description="CNNM transmembrane" evidence="11">
    <location>
        <begin position="1"/>
        <end position="187"/>
    </location>
</feature>
<accession>A0A6J6EKX8</accession>
<dbReference type="SMART" id="SM00116">
    <property type="entry name" value="CBS"/>
    <property type="match status" value="2"/>
</dbReference>
<feature type="transmembrane region" description="Helical" evidence="9">
    <location>
        <begin position="6"/>
        <end position="28"/>
    </location>
</feature>
<dbReference type="Gene3D" id="3.30.465.10">
    <property type="match status" value="1"/>
</dbReference>
<dbReference type="SMART" id="SM01091">
    <property type="entry name" value="CorC_HlyC"/>
    <property type="match status" value="1"/>
</dbReference>
<feature type="transmembrane region" description="Helical" evidence="9">
    <location>
        <begin position="90"/>
        <end position="112"/>
    </location>
</feature>
<gene>
    <name evidence="12" type="ORF">UFOPK1740_00415</name>
</gene>
<dbReference type="Pfam" id="PF00571">
    <property type="entry name" value="CBS"/>
    <property type="match status" value="2"/>
</dbReference>
<keyword evidence="4 9" id="KW-0812">Transmembrane</keyword>
<evidence type="ECO:0000313" key="12">
    <source>
        <dbReference type="EMBL" id="CAB4573588.1"/>
    </source>
</evidence>
<dbReference type="InterPro" id="IPR044751">
    <property type="entry name" value="Ion_transp-like_CBS"/>
</dbReference>
<evidence type="ECO:0000256" key="7">
    <source>
        <dbReference type="ARBA" id="ARBA00023122"/>
    </source>
</evidence>
<evidence type="ECO:0000256" key="3">
    <source>
        <dbReference type="ARBA" id="ARBA00022475"/>
    </source>
</evidence>
<dbReference type="GO" id="GO:0050660">
    <property type="term" value="F:flavin adenine dinucleotide binding"/>
    <property type="evidence" value="ECO:0007669"/>
    <property type="project" value="InterPro"/>
</dbReference>
<dbReference type="SUPFAM" id="SSF54631">
    <property type="entry name" value="CBS-domain pair"/>
    <property type="match status" value="1"/>
</dbReference>
<comment type="similarity">
    <text evidence="2">Belongs to the UPF0053 family.</text>
</comment>
<keyword evidence="8 9" id="KW-0472">Membrane</keyword>
<dbReference type="Gene3D" id="3.10.580.10">
    <property type="entry name" value="CBS-domain"/>
    <property type="match status" value="1"/>
</dbReference>
<evidence type="ECO:0000256" key="4">
    <source>
        <dbReference type="ARBA" id="ARBA00022692"/>
    </source>
</evidence>
<dbReference type="EMBL" id="CAEZTU010000011">
    <property type="protein sequence ID" value="CAB4573588.1"/>
    <property type="molecule type" value="Genomic_DNA"/>
</dbReference>
<evidence type="ECO:0000256" key="8">
    <source>
        <dbReference type="ARBA" id="ARBA00023136"/>
    </source>
</evidence>
<dbReference type="CDD" id="cd04590">
    <property type="entry name" value="CBS_pair_CorC_HlyC_assoc"/>
    <property type="match status" value="1"/>
</dbReference>